<dbReference type="Proteomes" id="UP000799778">
    <property type="component" value="Unassembled WGS sequence"/>
</dbReference>
<protein>
    <submittedName>
        <fullName evidence="2">Uncharacterized protein</fullName>
    </submittedName>
</protein>
<proteinExistence type="predicted"/>
<dbReference type="RefSeq" id="XP_033376882.1">
    <property type="nucleotide sequence ID" value="XM_033531430.1"/>
</dbReference>
<feature type="transmembrane region" description="Helical" evidence="1">
    <location>
        <begin position="71"/>
        <end position="90"/>
    </location>
</feature>
<keyword evidence="1" id="KW-0472">Membrane</keyword>
<keyword evidence="1" id="KW-0812">Transmembrane</keyword>
<dbReference type="OrthoDB" id="3009728at2759"/>
<gene>
    <name evidence="2" type="ORF">BU24DRAFT_456312</name>
</gene>
<name>A0A6A5X6G9_9PLEO</name>
<dbReference type="EMBL" id="ML978083">
    <property type="protein sequence ID" value="KAF2008543.1"/>
    <property type="molecule type" value="Genomic_DNA"/>
</dbReference>
<reference evidence="2" key="1">
    <citation type="journal article" date="2020" name="Stud. Mycol.">
        <title>101 Dothideomycetes genomes: a test case for predicting lifestyles and emergence of pathogens.</title>
        <authorList>
            <person name="Haridas S."/>
            <person name="Albert R."/>
            <person name="Binder M."/>
            <person name="Bloem J."/>
            <person name="Labutti K."/>
            <person name="Salamov A."/>
            <person name="Andreopoulos B."/>
            <person name="Baker S."/>
            <person name="Barry K."/>
            <person name="Bills G."/>
            <person name="Bluhm B."/>
            <person name="Cannon C."/>
            <person name="Castanera R."/>
            <person name="Culley D."/>
            <person name="Daum C."/>
            <person name="Ezra D."/>
            <person name="Gonzalez J."/>
            <person name="Henrissat B."/>
            <person name="Kuo A."/>
            <person name="Liang C."/>
            <person name="Lipzen A."/>
            <person name="Lutzoni F."/>
            <person name="Magnuson J."/>
            <person name="Mondo S."/>
            <person name="Nolan M."/>
            <person name="Ohm R."/>
            <person name="Pangilinan J."/>
            <person name="Park H.-J."/>
            <person name="Ramirez L."/>
            <person name="Alfaro M."/>
            <person name="Sun H."/>
            <person name="Tritt A."/>
            <person name="Yoshinaga Y."/>
            <person name="Zwiers L.-H."/>
            <person name="Turgeon B."/>
            <person name="Goodwin S."/>
            <person name="Spatafora J."/>
            <person name="Crous P."/>
            <person name="Grigoriev I."/>
        </authorList>
    </citation>
    <scope>NUCLEOTIDE SEQUENCE</scope>
    <source>
        <strain evidence="2">CBS 175.79</strain>
    </source>
</reference>
<keyword evidence="3" id="KW-1185">Reference proteome</keyword>
<accession>A0A6A5X6G9</accession>
<evidence type="ECO:0000256" key="1">
    <source>
        <dbReference type="SAM" id="Phobius"/>
    </source>
</evidence>
<feature type="transmembrane region" description="Helical" evidence="1">
    <location>
        <begin position="193"/>
        <end position="212"/>
    </location>
</feature>
<evidence type="ECO:0000313" key="2">
    <source>
        <dbReference type="EMBL" id="KAF2008543.1"/>
    </source>
</evidence>
<sequence>MTLQKKISALLAFAPMCIAKFQYTYHGIALDGVQACIANSDFTPINITFEGSCRPAFECVMRNIPNQRQSILSSGSAILGFIPTVLLLLGNTNEDIIRISARFPFLALCLSITNVNKKSGRHRNVPATRSGPFPLGPYGFVPDSMSTPILWGNYIPVVLVHILAATGATVVVWQTVDLGRKAVVTWACWTDHYPVIWICLAVIHHLIAVVFLRTSLRISGKSPSGKDLVPRSGLSVWNLVQENREIELVHRKLMRWSKASADLLNNLNLLYGTAVLSSLTLVSGRNAIIVLTVYGTIAAFSRAMAMWVLGTLDELE</sequence>
<organism evidence="2 3">
    <name type="scientific">Aaosphaeria arxii CBS 175.79</name>
    <dbReference type="NCBI Taxonomy" id="1450172"/>
    <lineage>
        <taxon>Eukaryota</taxon>
        <taxon>Fungi</taxon>
        <taxon>Dikarya</taxon>
        <taxon>Ascomycota</taxon>
        <taxon>Pezizomycotina</taxon>
        <taxon>Dothideomycetes</taxon>
        <taxon>Pleosporomycetidae</taxon>
        <taxon>Pleosporales</taxon>
        <taxon>Pleosporales incertae sedis</taxon>
        <taxon>Aaosphaeria</taxon>
    </lineage>
</organism>
<evidence type="ECO:0000313" key="3">
    <source>
        <dbReference type="Proteomes" id="UP000799778"/>
    </source>
</evidence>
<keyword evidence="1" id="KW-1133">Transmembrane helix</keyword>
<dbReference type="GeneID" id="54288827"/>
<feature type="transmembrane region" description="Helical" evidence="1">
    <location>
        <begin position="154"/>
        <end position="173"/>
    </location>
</feature>
<dbReference type="AlphaFoldDB" id="A0A6A5X6G9"/>
<feature type="transmembrane region" description="Helical" evidence="1">
    <location>
        <begin position="288"/>
        <end position="309"/>
    </location>
</feature>